<evidence type="ECO:0000313" key="4">
    <source>
        <dbReference type="Proteomes" id="UP001597402"/>
    </source>
</evidence>
<accession>A0ABW4XG43</accession>
<dbReference type="CDD" id="cd12108">
    <property type="entry name" value="Hr-like"/>
    <property type="match status" value="1"/>
</dbReference>
<evidence type="ECO:0000259" key="2">
    <source>
        <dbReference type="Pfam" id="PF01814"/>
    </source>
</evidence>
<sequence>MTATAVRPTGVLPPPRAAADDASPPSPRPGPSASRAVAYQRVLHQLVRRELRLLADLSAWAPADDQERIGALTRHAELISRVLLHHHTVERESVWPALLRAVPSARPVVEDWTRRCARIDHMLRDVATAARQWQVAGTTPARTAFATACRVLADAVEDQTADEERSLLPLVAAHLAAEDWAAIAASSRCRLSGPEQLLVLGLALEDSCAADRARLLEGLPWSVRTAWRVYGARRYRAAVVRLRGAPPAA</sequence>
<proteinExistence type="predicted"/>
<keyword evidence="4" id="KW-1185">Reference proteome</keyword>
<gene>
    <name evidence="3" type="ORF">ACFSHS_20520</name>
</gene>
<evidence type="ECO:0000256" key="1">
    <source>
        <dbReference type="SAM" id="MobiDB-lite"/>
    </source>
</evidence>
<reference evidence="4" key="1">
    <citation type="journal article" date="2019" name="Int. J. Syst. Evol. Microbiol.">
        <title>The Global Catalogue of Microorganisms (GCM) 10K type strain sequencing project: providing services to taxonomists for standard genome sequencing and annotation.</title>
        <authorList>
            <consortium name="The Broad Institute Genomics Platform"/>
            <consortium name="The Broad Institute Genome Sequencing Center for Infectious Disease"/>
            <person name="Wu L."/>
            <person name="Ma J."/>
        </authorList>
    </citation>
    <scope>NUCLEOTIDE SEQUENCE [LARGE SCALE GENOMIC DNA]</scope>
    <source>
        <strain evidence="4">JCM 3338</strain>
    </source>
</reference>
<dbReference type="InterPro" id="IPR012312">
    <property type="entry name" value="Hemerythrin-like"/>
</dbReference>
<dbReference type="EMBL" id="JBHUHP010000030">
    <property type="protein sequence ID" value="MFD2093957.1"/>
    <property type="molecule type" value="Genomic_DNA"/>
</dbReference>
<dbReference type="Proteomes" id="UP001597402">
    <property type="component" value="Unassembled WGS sequence"/>
</dbReference>
<feature type="domain" description="Hemerythrin-like" evidence="2">
    <location>
        <begin position="43"/>
        <end position="171"/>
    </location>
</feature>
<organism evidence="3 4">
    <name type="scientific">Blastococcus deserti</name>
    <dbReference type="NCBI Taxonomy" id="2259033"/>
    <lineage>
        <taxon>Bacteria</taxon>
        <taxon>Bacillati</taxon>
        <taxon>Actinomycetota</taxon>
        <taxon>Actinomycetes</taxon>
        <taxon>Geodermatophilales</taxon>
        <taxon>Geodermatophilaceae</taxon>
        <taxon>Blastococcus</taxon>
    </lineage>
</organism>
<dbReference type="Gene3D" id="1.20.120.520">
    <property type="entry name" value="nmb1532 protein domain like"/>
    <property type="match status" value="1"/>
</dbReference>
<dbReference type="RefSeq" id="WP_376880212.1">
    <property type="nucleotide sequence ID" value="NZ_JBHUHP010000030.1"/>
</dbReference>
<name>A0ABW4XG43_9ACTN</name>
<protein>
    <submittedName>
        <fullName evidence="3">Hemerythrin domain-containing protein</fullName>
    </submittedName>
</protein>
<comment type="caution">
    <text evidence="3">The sequence shown here is derived from an EMBL/GenBank/DDBJ whole genome shotgun (WGS) entry which is preliminary data.</text>
</comment>
<dbReference type="Pfam" id="PF01814">
    <property type="entry name" value="Hemerythrin"/>
    <property type="match status" value="1"/>
</dbReference>
<feature type="region of interest" description="Disordered" evidence="1">
    <location>
        <begin position="1"/>
        <end position="34"/>
    </location>
</feature>
<evidence type="ECO:0000313" key="3">
    <source>
        <dbReference type="EMBL" id="MFD2093957.1"/>
    </source>
</evidence>